<dbReference type="PANTHER" id="PTHR47293:SF70">
    <property type="entry name" value="JACALIN-RELATED LECTIN 24-RELATED"/>
    <property type="match status" value="1"/>
</dbReference>
<keyword evidence="2" id="KW-0430">Lectin</keyword>
<reference evidence="4" key="1">
    <citation type="submission" date="2021-01" db="EMBL/GenBank/DDBJ databases">
        <authorList>
            <person name="Bezrukov I."/>
        </authorList>
    </citation>
    <scope>NUCLEOTIDE SEQUENCE</scope>
</reference>
<dbReference type="SUPFAM" id="SSF51101">
    <property type="entry name" value="Mannose-binding lectins"/>
    <property type="match status" value="3"/>
</dbReference>
<feature type="domain" description="Jacalin-type lectin" evidence="3">
    <location>
        <begin position="1"/>
        <end position="207"/>
    </location>
</feature>
<protein>
    <recommendedName>
        <fullName evidence="3">Jacalin-type lectin domain-containing protein</fullName>
    </recommendedName>
</protein>
<dbReference type="SMART" id="SM00915">
    <property type="entry name" value="Jacalin"/>
    <property type="match status" value="2"/>
</dbReference>
<comment type="similarity">
    <text evidence="1">Belongs to the jacalin lectin family.</text>
</comment>
<dbReference type="Proteomes" id="UP000682877">
    <property type="component" value="Chromosome 4"/>
</dbReference>
<dbReference type="InterPro" id="IPR001229">
    <property type="entry name" value="Jacalin-like_lectin_dom"/>
</dbReference>
<sequence length="377" mass="42141">MGMMKLGPVGDCRDRISHIFVSFDDKYLTSIQFGYVKNGAVVLSKKHGSSNSTSTRIVRLNHVSEFVTGISRECYKGFRIISNKKREFHSGMHDRREFAGFFGSCSSYRLYSIGLYLKPILPAIRLNQDEYVTGLSAIHWGAALTSLTFHTNQRKHGPICERFDDIKDGYMKEIDVGICDPREFGGFFGSFCHVSGYLTSIGLYVCPITRINDAALKTNYKVTDDDDDQLTVYQSSGPLTTINHNRTLEYQMPHEIISIQFGYIENGALVMSAKYGGDFKGQSFRVVKLKHNEYVTGLSGCGGINSLTFYTNLGKHGPICEPKLNVTNIKTEIDLAICDRREFGGFFGSCNQYSLTSIGIYVNPIPSSNTAVKRENV</sequence>
<dbReference type="Gene3D" id="2.100.10.30">
    <property type="entry name" value="Jacalin-like lectin domain"/>
    <property type="match status" value="3"/>
</dbReference>
<dbReference type="PROSITE" id="PS51752">
    <property type="entry name" value="JACALIN_LECTIN"/>
    <property type="match status" value="2"/>
</dbReference>
<dbReference type="GO" id="GO:0030246">
    <property type="term" value="F:carbohydrate binding"/>
    <property type="evidence" value="ECO:0007669"/>
    <property type="project" value="UniProtKB-KW"/>
</dbReference>
<dbReference type="AlphaFoldDB" id="A0A8S2A755"/>
<proteinExistence type="inferred from homology"/>
<dbReference type="PANTHER" id="PTHR47293">
    <property type="entry name" value="JACALIN-RELATED LECTIN 3"/>
    <property type="match status" value="1"/>
</dbReference>
<keyword evidence="5" id="KW-1185">Reference proteome</keyword>
<evidence type="ECO:0000259" key="3">
    <source>
        <dbReference type="PROSITE" id="PS51752"/>
    </source>
</evidence>
<dbReference type="InterPro" id="IPR036404">
    <property type="entry name" value="Jacalin-like_lectin_dom_sf"/>
</dbReference>
<evidence type="ECO:0000313" key="4">
    <source>
        <dbReference type="EMBL" id="CAE6047819.1"/>
    </source>
</evidence>
<evidence type="ECO:0000313" key="5">
    <source>
        <dbReference type="Proteomes" id="UP000682877"/>
    </source>
</evidence>
<dbReference type="EMBL" id="LR999454">
    <property type="protein sequence ID" value="CAE6047819.1"/>
    <property type="molecule type" value="Genomic_DNA"/>
</dbReference>
<organism evidence="4 5">
    <name type="scientific">Arabidopsis arenosa</name>
    <name type="common">Sand rock-cress</name>
    <name type="synonym">Cardaminopsis arenosa</name>
    <dbReference type="NCBI Taxonomy" id="38785"/>
    <lineage>
        <taxon>Eukaryota</taxon>
        <taxon>Viridiplantae</taxon>
        <taxon>Streptophyta</taxon>
        <taxon>Embryophyta</taxon>
        <taxon>Tracheophyta</taxon>
        <taxon>Spermatophyta</taxon>
        <taxon>Magnoliopsida</taxon>
        <taxon>eudicotyledons</taxon>
        <taxon>Gunneridae</taxon>
        <taxon>Pentapetalae</taxon>
        <taxon>rosids</taxon>
        <taxon>malvids</taxon>
        <taxon>Brassicales</taxon>
        <taxon>Brassicaceae</taxon>
        <taxon>Camelineae</taxon>
        <taxon>Arabidopsis</taxon>
    </lineage>
</organism>
<evidence type="ECO:0000256" key="2">
    <source>
        <dbReference type="ARBA" id="ARBA00022734"/>
    </source>
</evidence>
<feature type="domain" description="Jacalin-type lectin" evidence="3">
    <location>
        <begin position="208"/>
        <end position="364"/>
    </location>
</feature>
<dbReference type="Pfam" id="PF01419">
    <property type="entry name" value="Jacalin"/>
    <property type="match status" value="3"/>
</dbReference>
<name>A0A8S2A755_ARAAE</name>
<evidence type="ECO:0000256" key="1">
    <source>
        <dbReference type="ARBA" id="ARBA00006568"/>
    </source>
</evidence>
<gene>
    <name evidence="4" type="ORF">AARE701A_LOCUS11332</name>
</gene>
<accession>A0A8S2A755</accession>